<feature type="compositionally biased region" description="Polar residues" evidence="1">
    <location>
        <begin position="219"/>
        <end position="230"/>
    </location>
</feature>
<evidence type="ECO:0000313" key="4">
    <source>
        <dbReference type="Proteomes" id="UP000789390"/>
    </source>
</evidence>
<reference evidence="3" key="1">
    <citation type="submission" date="2021-11" db="EMBL/GenBank/DDBJ databases">
        <authorList>
            <person name="Schell T."/>
        </authorList>
    </citation>
    <scope>NUCLEOTIDE SEQUENCE</scope>
    <source>
        <strain evidence="3">M5</strain>
    </source>
</reference>
<dbReference type="InterPro" id="IPR026321">
    <property type="entry name" value="CC134"/>
</dbReference>
<gene>
    <name evidence="3" type="ORF">DGAL_LOCUS15412</name>
</gene>
<organism evidence="3 4">
    <name type="scientific">Daphnia galeata</name>
    <dbReference type="NCBI Taxonomy" id="27404"/>
    <lineage>
        <taxon>Eukaryota</taxon>
        <taxon>Metazoa</taxon>
        <taxon>Ecdysozoa</taxon>
        <taxon>Arthropoda</taxon>
        <taxon>Crustacea</taxon>
        <taxon>Branchiopoda</taxon>
        <taxon>Diplostraca</taxon>
        <taxon>Cladocera</taxon>
        <taxon>Anomopoda</taxon>
        <taxon>Daphniidae</taxon>
        <taxon>Daphnia</taxon>
    </lineage>
</organism>
<proteinExistence type="predicted"/>
<keyword evidence="2" id="KW-0732">Signal</keyword>
<evidence type="ECO:0000313" key="3">
    <source>
        <dbReference type="EMBL" id="CAH0111758.1"/>
    </source>
</evidence>
<feature type="region of interest" description="Disordered" evidence="1">
    <location>
        <begin position="192"/>
        <end position="230"/>
    </location>
</feature>
<feature type="chain" id="PRO_5035313000" description="Coiled-coil domain-containing protein 134" evidence="2">
    <location>
        <begin position="22"/>
        <end position="230"/>
    </location>
</feature>
<accession>A0A8J2WU91</accession>
<dbReference type="Proteomes" id="UP000789390">
    <property type="component" value="Unassembled WGS sequence"/>
</dbReference>
<dbReference type="PANTHER" id="PTHR14735:SF1">
    <property type="entry name" value="COILED-COIL DOMAIN-CONTAINING PROTEIN 134"/>
    <property type="match status" value="1"/>
</dbReference>
<comment type="caution">
    <text evidence="3">The sequence shown here is derived from an EMBL/GenBank/DDBJ whole genome shotgun (WGS) entry which is preliminary data.</text>
</comment>
<dbReference type="Pfam" id="PF15002">
    <property type="entry name" value="ERK-JNK_inhib"/>
    <property type="match status" value="1"/>
</dbReference>
<dbReference type="OrthoDB" id="5854099at2759"/>
<dbReference type="AlphaFoldDB" id="A0A8J2WU91"/>
<dbReference type="PANTHER" id="PTHR14735">
    <property type="entry name" value="COILED-COIL DOMAIN-CONTAINING PROTEIN 134"/>
    <property type="match status" value="1"/>
</dbReference>
<keyword evidence="4" id="KW-1185">Reference proteome</keyword>
<evidence type="ECO:0000256" key="2">
    <source>
        <dbReference type="SAM" id="SignalP"/>
    </source>
</evidence>
<name>A0A8J2WU91_9CRUS</name>
<feature type="signal peptide" evidence="2">
    <location>
        <begin position="1"/>
        <end position="21"/>
    </location>
</feature>
<feature type="compositionally biased region" description="Basic and acidic residues" evidence="1">
    <location>
        <begin position="193"/>
        <end position="208"/>
    </location>
</feature>
<sequence length="230" mass="26281">MAGHSNYSWYILLFCASFLNATDKISTSHQTETVPGTQENINSNAAALLFHLKRSEQKDAVQRIAKVKSIEKQHKLLELVITKIMEVLTQSRIKLESSGFLPESEFPQEESLRDALSSMIENTAFMGDLVLYLPDATKVFLKKNEWNNIFKWSLGMCQQTVFLNSTTKKMLHLVAQELNLVEREANYFNPYAEENRKKPDPLSENVEKKKVRKKISKGPSLSGSRLKNEL</sequence>
<evidence type="ECO:0000256" key="1">
    <source>
        <dbReference type="SAM" id="MobiDB-lite"/>
    </source>
</evidence>
<dbReference type="EMBL" id="CAKKLH010000316">
    <property type="protein sequence ID" value="CAH0111758.1"/>
    <property type="molecule type" value="Genomic_DNA"/>
</dbReference>
<evidence type="ECO:0008006" key="5">
    <source>
        <dbReference type="Google" id="ProtNLM"/>
    </source>
</evidence>
<protein>
    <recommendedName>
        <fullName evidence="5">Coiled-coil domain-containing protein 134</fullName>
    </recommendedName>
</protein>